<keyword evidence="4" id="KW-0804">Transcription</keyword>
<dbReference type="HOGENOM" id="CLU_073056_1_0_7"/>
<protein>
    <submittedName>
        <fullName evidence="7">Response regulator receiver protein</fullName>
    </submittedName>
</protein>
<dbReference type="SUPFAM" id="SSF52172">
    <property type="entry name" value="CheY-like"/>
    <property type="match status" value="1"/>
</dbReference>
<keyword evidence="1 5" id="KW-0597">Phosphoprotein</keyword>
<dbReference type="InterPro" id="IPR001789">
    <property type="entry name" value="Sig_transdc_resp-reg_receiver"/>
</dbReference>
<evidence type="ECO:0000256" key="5">
    <source>
        <dbReference type="PROSITE-ProRule" id="PRU00169"/>
    </source>
</evidence>
<dbReference type="Gene3D" id="3.40.50.2300">
    <property type="match status" value="1"/>
</dbReference>
<dbReference type="RefSeq" id="WP_013258047.1">
    <property type="nucleotide sequence ID" value="NC_014365.1"/>
</dbReference>
<dbReference type="eggNOG" id="COG2204">
    <property type="taxonomic scope" value="Bacteria"/>
</dbReference>
<evidence type="ECO:0000313" key="8">
    <source>
        <dbReference type="Proteomes" id="UP000009047"/>
    </source>
</evidence>
<proteinExistence type="predicted"/>
<dbReference type="SUPFAM" id="SSF55874">
    <property type="entry name" value="ATPase domain of HSP90 chaperone/DNA topoisomerase II/histidine kinase"/>
    <property type="match status" value="1"/>
</dbReference>
<dbReference type="GO" id="GO:0000160">
    <property type="term" value="P:phosphorelay signal transduction system"/>
    <property type="evidence" value="ECO:0007669"/>
    <property type="project" value="UniProtKB-KW"/>
</dbReference>
<keyword evidence="3" id="KW-0805">Transcription regulation</keyword>
<dbReference type="Gene3D" id="3.30.565.10">
    <property type="entry name" value="Histidine kinase-like ATPase, C-terminal domain"/>
    <property type="match status" value="1"/>
</dbReference>
<dbReference type="OrthoDB" id="9800029at2"/>
<dbReference type="KEGG" id="dbr:Deba_1225"/>
<evidence type="ECO:0000259" key="6">
    <source>
        <dbReference type="PROSITE" id="PS50110"/>
    </source>
</evidence>
<organism evidence="7 8">
    <name type="scientific">Desulfarculus baarsii (strain ATCC 33931 / DSM 2075 / LMG 7858 / VKM B-1802 / 2st14)</name>
    <dbReference type="NCBI Taxonomy" id="644282"/>
    <lineage>
        <taxon>Bacteria</taxon>
        <taxon>Pseudomonadati</taxon>
        <taxon>Thermodesulfobacteriota</taxon>
        <taxon>Desulfarculia</taxon>
        <taxon>Desulfarculales</taxon>
        <taxon>Desulfarculaceae</taxon>
        <taxon>Desulfarculus</taxon>
    </lineage>
</organism>
<dbReference type="Pfam" id="PF13581">
    <property type="entry name" value="HATPase_c_2"/>
    <property type="match status" value="1"/>
</dbReference>
<dbReference type="PROSITE" id="PS50110">
    <property type="entry name" value="RESPONSE_REGULATORY"/>
    <property type="match status" value="1"/>
</dbReference>
<dbReference type="InterPro" id="IPR011006">
    <property type="entry name" value="CheY-like_superfamily"/>
</dbReference>
<dbReference type="STRING" id="644282.Deba_1225"/>
<evidence type="ECO:0000256" key="2">
    <source>
        <dbReference type="ARBA" id="ARBA00023012"/>
    </source>
</evidence>
<name>E1QFY3_DESB2</name>
<dbReference type="Pfam" id="PF00072">
    <property type="entry name" value="Response_reg"/>
    <property type="match status" value="1"/>
</dbReference>
<gene>
    <name evidence="7" type="ordered locus">Deba_1225</name>
</gene>
<accession>E1QFY3</accession>
<evidence type="ECO:0000256" key="3">
    <source>
        <dbReference type="ARBA" id="ARBA00023015"/>
    </source>
</evidence>
<evidence type="ECO:0000313" key="7">
    <source>
        <dbReference type="EMBL" id="ADK84593.1"/>
    </source>
</evidence>
<dbReference type="CDD" id="cd16936">
    <property type="entry name" value="HATPase_RsbW-like"/>
    <property type="match status" value="1"/>
</dbReference>
<reference evidence="7 8" key="1">
    <citation type="journal article" date="2010" name="Stand. Genomic Sci.">
        <title>Complete genome sequence of Desulfarculus baarsii type strain (2st14).</title>
        <authorList>
            <person name="Sun H."/>
            <person name="Spring S."/>
            <person name="Lapidus A."/>
            <person name="Davenport K."/>
            <person name="Del Rio T.G."/>
            <person name="Tice H."/>
            <person name="Nolan M."/>
            <person name="Copeland A."/>
            <person name="Cheng J.F."/>
            <person name="Lucas S."/>
            <person name="Tapia R."/>
            <person name="Goodwin L."/>
            <person name="Pitluck S."/>
            <person name="Ivanova N."/>
            <person name="Pagani I."/>
            <person name="Mavromatis K."/>
            <person name="Ovchinnikova G."/>
            <person name="Pati A."/>
            <person name="Chen A."/>
            <person name="Palaniappan K."/>
            <person name="Hauser L."/>
            <person name="Chang Y.J."/>
            <person name="Jeffries C.D."/>
            <person name="Detter J.C."/>
            <person name="Han C."/>
            <person name="Rohde M."/>
            <person name="Brambilla E."/>
            <person name="Goker M."/>
            <person name="Woyke T."/>
            <person name="Bristow J."/>
            <person name="Eisen J.A."/>
            <person name="Markowitz V."/>
            <person name="Hugenholtz P."/>
            <person name="Kyrpides N.C."/>
            <person name="Klenk H.P."/>
            <person name="Land M."/>
        </authorList>
    </citation>
    <scope>NUCLEOTIDE SEQUENCE [LARGE SCALE GENOMIC DNA]</scope>
    <source>
        <strain evidence="8">ATCC 33931 / DSM 2075 / LMG 7858 / VKM B-1802 / 2st14</strain>
    </source>
</reference>
<dbReference type="FunFam" id="3.40.50.2300:FF:000018">
    <property type="entry name" value="DNA-binding transcriptional regulator NtrC"/>
    <property type="match status" value="1"/>
</dbReference>
<feature type="domain" description="Response regulatory" evidence="6">
    <location>
        <begin position="17"/>
        <end position="131"/>
    </location>
</feature>
<dbReference type="SMART" id="SM00448">
    <property type="entry name" value="REC"/>
    <property type="match status" value="1"/>
</dbReference>
<dbReference type="AlphaFoldDB" id="E1QFY3"/>
<dbReference type="PANTHER" id="PTHR44591">
    <property type="entry name" value="STRESS RESPONSE REGULATOR PROTEIN 1"/>
    <property type="match status" value="1"/>
</dbReference>
<dbReference type="InterPro" id="IPR003594">
    <property type="entry name" value="HATPase_dom"/>
</dbReference>
<evidence type="ECO:0000256" key="1">
    <source>
        <dbReference type="ARBA" id="ARBA00022553"/>
    </source>
</evidence>
<sequence>MSCDKPNDEKLPVRPSRILVADDEDALRELLKRFLETKGHQVVLAQDGREALKLFREQPFDLVLSDVRMPGLDGLQLLAAVKDINPRTPVVLISGYGDIETVVTALKAGAENFLAKPIRIDMLRRVVSQSLSLSARSERRADHFPNVTQQTQIDTPSQQCYINDIIYLIAASAAAVGYVSHDLDNNLKLALVEAIMNAMEHGNKWDENKKIHLTVTIGADMFKIVIADEGPGFDPDKLPDPTSPEQLLAERGRGVFLMRAIMDEITYNQRGNEVTMVKGNPGKAVEQA</sequence>
<dbReference type="InterPro" id="IPR050595">
    <property type="entry name" value="Bact_response_regulator"/>
</dbReference>
<dbReference type="InterPro" id="IPR036890">
    <property type="entry name" value="HATPase_C_sf"/>
</dbReference>
<evidence type="ECO:0000256" key="4">
    <source>
        <dbReference type="ARBA" id="ARBA00023163"/>
    </source>
</evidence>
<dbReference type="eggNOG" id="COG2172">
    <property type="taxonomic scope" value="Bacteria"/>
</dbReference>
<dbReference type="EMBL" id="CP002085">
    <property type="protein sequence ID" value="ADK84593.1"/>
    <property type="molecule type" value="Genomic_DNA"/>
</dbReference>
<keyword evidence="8" id="KW-1185">Reference proteome</keyword>
<keyword evidence="2" id="KW-0902">Two-component regulatory system</keyword>
<dbReference type="PANTHER" id="PTHR44591:SF21">
    <property type="entry name" value="TWO-COMPONENT RESPONSE REGULATOR"/>
    <property type="match status" value="1"/>
</dbReference>
<feature type="modified residue" description="4-aspartylphosphate" evidence="5">
    <location>
        <position position="66"/>
    </location>
</feature>
<dbReference type="Proteomes" id="UP000009047">
    <property type="component" value="Chromosome"/>
</dbReference>